<evidence type="ECO:0000313" key="1">
    <source>
        <dbReference type="EMBL" id="KAJ6994886.1"/>
    </source>
</evidence>
<proteinExistence type="predicted"/>
<dbReference type="Proteomes" id="UP001164929">
    <property type="component" value="Chromosome 6"/>
</dbReference>
<comment type="caution">
    <text evidence="1">The sequence shown here is derived from an EMBL/GenBank/DDBJ whole genome shotgun (WGS) entry which is preliminary data.</text>
</comment>
<keyword evidence="2" id="KW-1185">Reference proteome</keyword>
<accession>A0AAD6QQR7</accession>
<evidence type="ECO:0000313" key="2">
    <source>
        <dbReference type="Proteomes" id="UP001164929"/>
    </source>
</evidence>
<sequence length="36" mass="4204">MRRACYKIRNERKTTDQPCPSIFTRSISPQQGCVCE</sequence>
<dbReference type="AlphaFoldDB" id="A0AAD6QQR7"/>
<protein>
    <submittedName>
        <fullName evidence="1">Uncharacterized protein</fullName>
    </submittedName>
</protein>
<organism evidence="1 2">
    <name type="scientific">Populus alba x Populus x berolinensis</name>
    <dbReference type="NCBI Taxonomy" id="444605"/>
    <lineage>
        <taxon>Eukaryota</taxon>
        <taxon>Viridiplantae</taxon>
        <taxon>Streptophyta</taxon>
        <taxon>Embryophyta</taxon>
        <taxon>Tracheophyta</taxon>
        <taxon>Spermatophyta</taxon>
        <taxon>Magnoliopsida</taxon>
        <taxon>eudicotyledons</taxon>
        <taxon>Gunneridae</taxon>
        <taxon>Pentapetalae</taxon>
        <taxon>rosids</taxon>
        <taxon>fabids</taxon>
        <taxon>Malpighiales</taxon>
        <taxon>Salicaceae</taxon>
        <taxon>Saliceae</taxon>
        <taxon>Populus</taxon>
    </lineage>
</organism>
<dbReference type="EMBL" id="JAQIZT010000006">
    <property type="protein sequence ID" value="KAJ6994886.1"/>
    <property type="molecule type" value="Genomic_DNA"/>
</dbReference>
<gene>
    <name evidence="1" type="ORF">NC653_017619</name>
</gene>
<name>A0AAD6QQR7_9ROSI</name>
<reference evidence="1" key="1">
    <citation type="journal article" date="2023" name="Mol. Ecol. Resour.">
        <title>Chromosome-level genome assembly of a triploid poplar Populus alba 'Berolinensis'.</title>
        <authorList>
            <person name="Chen S."/>
            <person name="Yu Y."/>
            <person name="Wang X."/>
            <person name="Wang S."/>
            <person name="Zhang T."/>
            <person name="Zhou Y."/>
            <person name="He R."/>
            <person name="Meng N."/>
            <person name="Wang Y."/>
            <person name="Liu W."/>
            <person name="Liu Z."/>
            <person name="Liu J."/>
            <person name="Guo Q."/>
            <person name="Huang H."/>
            <person name="Sederoff R.R."/>
            <person name="Wang G."/>
            <person name="Qu G."/>
            <person name="Chen S."/>
        </authorList>
    </citation>
    <scope>NUCLEOTIDE SEQUENCE</scope>
    <source>
        <strain evidence="1">SC-2020</strain>
    </source>
</reference>